<dbReference type="AlphaFoldDB" id="A0AA36N2K5"/>
<keyword evidence="3" id="KW-1185">Reference proteome</keyword>
<feature type="compositionally biased region" description="Polar residues" evidence="1">
    <location>
        <begin position="268"/>
        <end position="277"/>
    </location>
</feature>
<protein>
    <submittedName>
        <fullName evidence="2">Uncharacterized protein</fullName>
    </submittedName>
</protein>
<reference evidence="2" key="1">
    <citation type="submission" date="2023-08" db="EMBL/GenBank/DDBJ databases">
        <authorList>
            <person name="Chen Y."/>
            <person name="Shah S."/>
            <person name="Dougan E. K."/>
            <person name="Thang M."/>
            <person name="Chan C."/>
        </authorList>
    </citation>
    <scope>NUCLEOTIDE SEQUENCE</scope>
</reference>
<dbReference type="Proteomes" id="UP001178507">
    <property type="component" value="Unassembled WGS sequence"/>
</dbReference>
<dbReference type="EMBL" id="CAUJNA010003222">
    <property type="protein sequence ID" value="CAJ1396215.1"/>
    <property type="molecule type" value="Genomic_DNA"/>
</dbReference>
<proteinExistence type="predicted"/>
<comment type="caution">
    <text evidence="2">The sequence shown here is derived from an EMBL/GenBank/DDBJ whole genome shotgun (WGS) entry which is preliminary data.</text>
</comment>
<evidence type="ECO:0000256" key="1">
    <source>
        <dbReference type="SAM" id="MobiDB-lite"/>
    </source>
</evidence>
<organism evidence="2 3">
    <name type="scientific">Effrenium voratum</name>
    <dbReference type="NCBI Taxonomy" id="2562239"/>
    <lineage>
        <taxon>Eukaryota</taxon>
        <taxon>Sar</taxon>
        <taxon>Alveolata</taxon>
        <taxon>Dinophyceae</taxon>
        <taxon>Suessiales</taxon>
        <taxon>Symbiodiniaceae</taxon>
        <taxon>Effrenium</taxon>
    </lineage>
</organism>
<sequence length="314" mass="35491">MACFTPQKRRRTEDEARSLERVHPQMMKFVEETFNAAKDRLAHSHERARAMFHAVEAEVLQSESDLVLALHEVRSRGVELDVLQHELKQRQVRLDECTAEISRMRPIANLALGVRGLLEKGDCDSRDVHLMALQELLIRRNEESLAMALPEVLGKPPSCRKGFDLKVQEHLENLVQTLEGTVAQAEQGEKDLEASVAEGKQLLARAAQAEALAADRVRQAKRPFEVNCQQMATLRKAMFESEEKEICFDEIVKYIQLQTGLKKPDSYSGAQSISTAAPDTPPAQEEEEKLEKMEKLKPQPLGKMQSIYAFDYVG</sequence>
<feature type="region of interest" description="Disordered" evidence="1">
    <location>
        <begin position="263"/>
        <end position="296"/>
    </location>
</feature>
<evidence type="ECO:0000313" key="2">
    <source>
        <dbReference type="EMBL" id="CAJ1396215.1"/>
    </source>
</evidence>
<name>A0AA36N2K5_9DINO</name>
<evidence type="ECO:0000313" key="3">
    <source>
        <dbReference type="Proteomes" id="UP001178507"/>
    </source>
</evidence>
<gene>
    <name evidence="2" type="ORF">EVOR1521_LOCUS20486</name>
</gene>
<accession>A0AA36N2K5</accession>